<dbReference type="PANTHER" id="PTHR34822">
    <property type="entry name" value="GRPB DOMAIN PROTEIN (AFU_ORTHOLOGUE AFUA_1G01530)"/>
    <property type="match status" value="1"/>
</dbReference>
<dbReference type="SUPFAM" id="SSF81301">
    <property type="entry name" value="Nucleotidyltransferase"/>
    <property type="match status" value="1"/>
</dbReference>
<proteinExistence type="predicted"/>
<name>A0A4Q4ZFY5_9ACTN</name>
<dbReference type="PANTHER" id="PTHR34822:SF1">
    <property type="entry name" value="GRPB FAMILY PROTEIN"/>
    <property type="match status" value="1"/>
</dbReference>
<dbReference type="EMBL" id="SDKM01000008">
    <property type="protein sequence ID" value="RYP87090.1"/>
    <property type="molecule type" value="Genomic_DNA"/>
</dbReference>
<dbReference type="RefSeq" id="WP_134715738.1">
    <property type="nucleotide sequence ID" value="NZ_SDKM01000008.1"/>
</dbReference>
<dbReference type="AlphaFoldDB" id="A0A4Q4ZFY5"/>
<dbReference type="Proteomes" id="UP000295198">
    <property type="component" value="Unassembled WGS sequence"/>
</dbReference>
<reference evidence="2 3" key="1">
    <citation type="submission" date="2019-01" db="EMBL/GenBank/DDBJ databases">
        <title>Nocardioides guangzhouensis sp. nov., an actinobacterium isolated from soil.</title>
        <authorList>
            <person name="Fu Y."/>
            <person name="Cai Y."/>
            <person name="Lin Z."/>
            <person name="Chen P."/>
        </authorList>
    </citation>
    <scope>NUCLEOTIDE SEQUENCE [LARGE SCALE GENOMIC DNA]</scope>
    <source>
        <strain evidence="2 3">130</strain>
    </source>
</reference>
<dbReference type="Gene3D" id="3.30.460.10">
    <property type="entry name" value="Beta Polymerase, domain 2"/>
    <property type="match status" value="1"/>
</dbReference>
<protein>
    <submittedName>
        <fullName evidence="2">GrpB family protein</fullName>
    </submittedName>
</protein>
<sequence>MPTREQIVSLAESPPPPGESPWVGGATPRAHVEVVEADPAWPQWFEGLAARIRDALGFRAIQVEHVGSTAVPGLPAKPVIDVDLTVADPGDEAAYVPALESAGFHLRVREPWWWEHRVLRAEGPSCNLHVFGFDSPEPVRHRIFRDWLRAHPDERARYAATKQQAAADATARGEHTMQYNARKEQVVREIYHRAFVATGLLPG</sequence>
<dbReference type="Pfam" id="PF04229">
    <property type="entry name" value="GrpB"/>
    <property type="match status" value="1"/>
</dbReference>
<feature type="region of interest" description="Disordered" evidence="1">
    <location>
        <begin position="1"/>
        <end position="23"/>
    </location>
</feature>
<comment type="caution">
    <text evidence="2">The sequence shown here is derived from an EMBL/GenBank/DDBJ whole genome shotgun (WGS) entry which is preliminary data.</text>
</comment>
<evidence type="ECO:0000313" key="3">
    <source>
        <dbReference type="Proteomes" id="UP000295198"/>
    </source>
</evidence>
<evidence type="ECO:0000256" key="1">
    <source>
        <dbReference type="SAM" id="MobiDB-lite"/>
    </source>
</evidence>
<gene>
    <name evidence="2" type="ORF">EKO23_07425</name>
</gene>
<organism evidence="2 3">
    <name type="scientific">Nocardioides guangzhouensis</name>
    <dbReference type="NCBI Taxonomy" id="2497878"/>
    <lineage>
        <taxon>Bacteria</taxon>
        <taxon>Bacillati</taxon>
        <taxon>Actinomycetota</taxon>
        <taxon>Actinomycetes</taxon>
        <taxon>Propionibacteriales</taxon>
        <taxon>Nocardioidaceae</taxon>
        <taxon>Nocardioides</taxon>
    </lineage>
</organism>
<keyword evidence="3" id="KW-1185">Reference proteome</keyword>
<dbReference type="InterPro" id="IPR043519">
    <property type="entry name" value="NT_sf"/>
</dbReference>
<dbReference type="InterPro" id="IPR007344">
    <property type="entry name" value="GrpB/CoaE"/>
</dbReference>
<dbReference type="OrthoDB" id="9799092at2"/>
<accession>A0A4Q4ZFY5</accession>
<evidence type="ECO:0000313" key="2">
    <source>
        <dbReference type="EMBL" id="RYP87090.1"/>
    </source>
</evidence>